<accession>A0AAC8ZMJ3</accession>
<reference evidence="6 7" key="1">
    <citation type="journal article" date="2016" name="Int. J. Syst. Evol. Microbiol.">
        <title>Reclassification of Wolbachia persica as Francisella persica comb. nov. and emended description of the family Francisellaceae.</title>
        <authorList>
            <person name="Larson M.A."/>
            <person name="Nalbantoglu U."/>
            <person name="Sayood K."/>
            <person name="Zentz E.B."/>
            <person name="Cer R.Z."/>
            <person name="Iwen P.C."/>
            <person name="Francesconi S.C."/>
            <person name="Bishop-Lilly K.A."/>
            <person name="Mokashi V.P."/>
            <person name="Sjostedt A."/>
            <person name="Hinrichs S.H."/>
        </authorList>
    </citation>
    <scope>NUCLEOTIDE SEQUENCE [LARGE SCALE GENOMIC DNA]</scope>
    <source>
        <strain evidence="6 7">FSC845</strain>
    </source>
</reference>
<feature type="transmembrane region" description="Helical" evidence="5">
    <location>
        <begin position="176"/>
        <end position="199"/>
    </location>
</feature>
<comment type="subcellular location">
    <subcellularLocation>
        <location evidence="1">Membrane</location>
        <topology evidence="1">Multi-pass membrane protein</topology>
    </subcellularLocation>
</comment>
<dbReference type="AlphaFoldDB" id="A0AAC8ZMJ3"/>
<feature type="transmembrane region" description="Helical" evidence="5">
    <location>
        <begin position="118"/>
        <end position="135"/>
    </location>
</feature>
<gene>
    <name evidence="6" type="ORF">ACH24_02515</name>
</gene>
<keyword evidence="3 5" id="KW-1133">Transmembrane helix</keyword>
<sequence length="213" mass="25206">MENFGYITLNISLIIYFIHFLPQTIHNQFKHKTFEISLWTHSLMIVANSLDLIYAIGFNMQWQYILVDVILLSFLTIQQLQILNDWREKYILIHTFFIFLYLSLVIFMIYFISLSSQILLWYGSISGVIYNLYWLPQIYKNYCQKQAEGFSIFYLVLSLISIICDINSAIFLGWPLVSVIVSSCLSILILTQIIQYFYYKGMIIKVISQKHIN</sequence>
<dbReference type="GO" id="GO:0016020">
    <property type="term" value="C:membrane"/>
    <property type="evidence" value="ECO:0007669"/>
    <property type="project" value="UniProtKB-SubCell"/>
</dbReference>
<keyword evidence="2 5" id="KW-0812">Transmembrane</keyword>
<evidence type="ECO:0000256" key="4">
    <source>
        <dbReference type="ARBA" id="ARBA00023136"/>
    </source>
</evidence>
<feature type="transmembrane region" description="Helical" evidence="5">
    <location>
        <begin position="36"/>
        <end position="56"/>
    </location>
</feature>
<feature type="transmembrane region" description="Helical" evidence="5">
    <location>
        <begin position="147"/>
        <end position="170"/>
    </location>
</feature>
<evidence type="ECO:0008006" key="8">
    <source>
        <dbReference type="Google" id="ProtNLM"/>
    </source>
</evidence>
<dbReference type="EMBL" id="CP012505">
    <property type="protein sequence ID" value="ALB01608.1"/>
    <property type="molecule type" value="Genomic_DNA"/>
</dbReference>
<dbReference type="RefSeq" id="WP_064461024.1">
    <property type="nucleotide sequence ID" value="NZ_CP012505.1"/>
</dbReference>
<evidence type="ECO:0000256" key="3">
    <source>
        <dbReference type="ARBA" id="ARBA00022989"/>
    </source>
</evidence>
<evidence type="ECO:0000256" key="1">
    <source>
        <dbReference type="ARBA" id="ARBA00004141"/>
    </source>
</evidence>
<dbReference type="KEGG" id="fper:ACH24_02515"/>
<dbReference type="Gene3D" id="1.20.1280.290">
    <property type="match status" value="2"/>
</dbReference>
<protein>
    <recommendedName>
        <fullName evidence="8">PQ-loop repeat-containing protein</fullName>
    </recommendedName>
</protein>
<proteinExistence type="predicted"/>
<keyword evidence="4 5" id="KW-0472">Membrane</keyword>
<evidence type="ECO:0000313" key="7">
    <source>
        <dbReference type="Proteomes" id="UP000242800"/>
    </source>
</evidence>
<evidence type="ECO:0000313" key="6">
    <source>
        <dbReference type="EMBL" id="ALB01608.1"/>
    </source>
</evidence>
<keyword evidence="7" id="KW-1185">Reference proteome</keyword>
<dbReference type="Pfam" id="PF04193">
    <property type="entry name" value="PQ-loop"/>
    <property type="match status" value="2"/>
</dbReference>
<feature type="transmembrane region" description="Helical" evidence="5">
    <location>
        <begin position="62"/>
        <end position="83"/>
    </location>
</feature>
<organism evidence="6 7">
    <name type="scientific">Francisella persica ATCC VR-331</name>
    <dbReference type="NCBI Taxonomy" id="1086726"/>
    <lineage>
        <taxon>Bacteria</taxon>
        <taxon>Pseudomonadati</taxon>
        <taxon>Pseudomonadota</taxon>
        <taxon>Gammaproteobacteria</taxon>
        <taxon>Thiotrichales</taxon>
        <taxon>Francisellaceae</taxon>
        <taxon>Francisella</taxon>
    </lineage>
</organism>
<feature type="transmembrane region" description="Helical" evidence="5">
    <location>
        <begin position="90"/>
        <end position="112"/>
    </location>
</feature>
<dbReference type="InterPro" id="IPR006603">
    <property type="entry name" value="PQ-loop_rpt"/>
</dbReference>
<evidence type="ECO:0000256" key="5">
    <source>
        <dbReference type="SAM" id="Phobius"/>
    </source>
</evidence>
<dbReference type="Proteomes" id="UP000242800">
    <property type="component" value="Chromosome"/>
</dbReference>
<name>A0AAC8ZMJ3_9GAMM</name>
<evidence type="ECO:0000256" key="2">
    <source>
        <dbReference type="ARBA" id="ARBA00022692"/>
    </source>
</evidence>
<feature type="transmembrane region" description="Helical" evidence="5">
    <location>
        <begin position="6"/>
        <end position="24"/>
    </location>
</feature>